<dbReference type="Proteomes" id="UP001597326">
    <property type="component" value="Unassembled WGS sequence"/>
</dbReference>
<comment type="subcellular location">
    <subcellularLocation>
        <location evidence="1">Cell membrane</location>
        <topology evidence="1">Multi-pass membrane protein</topology>
    </subcellularLocation>
</comment>
<evidence type="ECO:0000256" key="2">
    <source>
        <dbReference type="ARBA" id="ARBA00022475"/>
    </source>
</evidence>
<dbReference type="InterPro" id="IPR002293">
    <property type="entry name" value="AA/rel_permease1"/>
</dbReference>
<keyword evidence="3 6" id="KW-0812">Transmembrane</keyword>
<protein>
    <submittedName>
        <fullName evidence="7">APC family permease</fullName>
    </submittedName>
</protein>
<evidence type="ECO:0000313" key="8">
    <source>
        <dbReference type="Proteomes" id="UP001597326"/>
    </source>
</evidence>
<proteinExistence type="predicted"/>
<sequence length="479" mass="50295">MAKPTPAAPAATRSPFGFWSIVLLTVNGIIGTGIFLSPAGVIKVAGTWTPLVYVLAGLFAGLLAVTFASAAKYVSENGSSFAYARRAFGDDLGFYVGVTRFMAGAIAWGVMATAVVTTVLGIVGGKEAVTTTSTTIGFVVLMAVLLAINLAGTGITKWFNNISTIGKVAALVLAIVAGLVVLARTGENHFGEISGLQAPDGSPLIPAMSTTVFVGAVLSAFYAYTGFESVATAASEMERPEHNLPRAIPLGVLLVMVVYVGVVGIAMMVNPTGILNSTEPVILASAFANPVVRNLVVLGAVVSMFGINVAASFSTPRIFDAMSRQRMVPGFISRESRRGVPVAAFLLTAGVAIAIPMAFGYSMRGIMVISSVSRFIQFLVVPVAVVLFFLGRARHQTLAAHRNVLTDVVVPLLGLAASVFLMARFDWKGQFSNPDGSTNQWAVWAMVVGYVVLPLALYIPWKLGAYRGEPTDPRDPLEA</sequence>
<feature type="transmembrane region" description="Helical" evidence="6">
    <location>
        <begin position="135"/>
        <end position="152"/>
    </location>
</feature>
<feature type="transmembrane region" description="Helical" evidence="6">
    <location>
        <begin position="204"/>
        <end position="227"/>
    </location>
</feature>
<name>A0ABW4RYQ7_9ACTN</name>
<feature type="transmembrane region" description="Helical" evidence="6">
    <location>
        <begin position="247"/>
        <end position="269"/>
    </location>
</feature>
<feature type="transmembrane region" description="Helical" evidence="6">
    <location>
        <begin position="92"/>
        <end position="123"/>
    </location>
</feature>
<keyword evidence="4 6" id="KW-1133">Transmembrane helix</keyword>
<dbReference type="RefSeq" id="WP_343875514.1">
    <property type="nucleotide sequence ID" value="NZ_BAAAIX010000033.1"/>
</dbReference>
<evidence type="ECO:0000256" key="4">
    <source>
        <dbReference type="ARBA" id="ARBA00022989"/>
    </source>
</evidence>
<feature type="transmembrane region" description="Helical" evidence="6">
    <location>
        <begin position="295"/>
        <end position="319"/>
    </location>
</feature>
<reference evidence="8" key="1">
    <citation type="journal article" date="2019" name="Int. J. Syst. Evol. Microbiol.">
        <title>The Global Catalogue of Microorganisms (GCM) 10K type strain sequencing project: providing services to taxonomists for standard genome sequencing and annotation.</title>
        <authorList>
            <consortium name="The Broad Institute Genomics Platform"/>
            <consortium name="The Broad Institute Genome Sequencing Center for Infectious Disease"/>
            <person name="Wu L."/>
            <person name="Ma J."/>
        </authorList>
    </citation>
    <scope>NUCLEOTIDE SEQUENCE [LARGE SCALE GENOMIC DNA]</scope>
    <source>
        <strain evidence="8">CAIM 431</strain>
    </source>
</reference>
<feature type="transmembrane region" description="Helical" evidence="6">
    <location>
        <begin position="164"/>
        <end position="184"/>
    </location>
</feature>
<gene>
    <name evidence="7" type="ORF">ACFSCS_13795</name>
</gene>
<keyword evidence="5 6" id="KW-0472">Membrane</keyword>
<organism evidence="7 8">
    <name type="scientific">Luteococcus peritonei</name>
    <dbReference type="NCBI Taxonomy" id="88874"/>
    <lineage>
        <taxon>Bacteria</taxon>
        <taxon>Bacillati</taxon>
        <taxon>Actinomycetota</taxon>
        <taxon>Actinomycetes</taxon>
        <taxon>Propionibacteriales</taxon>
        <taxon>Propionibacteriaceae</taxon>
        <taxon>Luteococcus</taxon>
    </lineage>
</organism>
<dbReference type="PIRSF" id="PIRSF006060">
    <property type="entry name" value="AA_transporter"/>
    <property type="match status" value="1"/>
</dbReference>
<evidence type="ECO:0000256" key="5">
    <source>
        <dbReference type="ARBA" id="ARBA00023136"/>
    </source>
</evidence>
<evidence type="ECO:0000313" key="7">
    <source>
        <dbReference type="EMBL" id="MFD1891245.1"/>
    </source>
</evidence>
<evidence type="ECO:0000256" key="6">
    <source>
        <dbReference type="SAM" id="Phobius"/>
    </source>
</evidence>
<dbReference type="EMBL" id="JBHUFZ010000032">
    <property type="protein sequence ID" value="MFD1891245.1"/>
    <property type="molecule type" value="Genomic_DNA"/>
</dbReference>
<comment type="caution">
    <text evidence="7">The sequence shown here is derived from an EMBL/GenBank/DDBJ whole genome shotgun (WGS) entry which is preliminary data.</text>
</comment>
<keyword evidence="2" id="KW-1003">Cell membrane</keyword>
<feature type="transmembrane region" description="Helical" evidence="6">
    <location>
        <begin position="365"/>
        <end position="391"/>
    </location>
</feature>
<accession>A0ABW4RYQ7</accession>
<dbReference type="Pfam" id="PF13520">
    <property type="entry name" value="AA_permease_2"/>
    <property type="match status" value="1"/>
</dbReference>
<dbReference type="InterPro" id="IPR050367">
    <property type="entry name" value="APC_superfamily"/>
</dbReference>
<feature type="transmembrane region" description="Helical" evidence="6">
    <location>
        <begin position="16"/>
        <end position="39"/>
    </location>
</feature>
<feature type="transmembrane region" description="Helical" evidence="6">
    <location>
        <begin position="403"/>
        <end position="421"/>
    </location>
</feature>
<dbReference type="Gene3D" id="1.20.1740.10">
    <property type="entry name" value="Amino acid/polyamine transporter I"/>
    <property type="match status" value="1"/>
</dbReference>
<dbReference type="PANTHER" id="PTHR42770">
    <property type="entry name" value="AMINO ACID TRANSPORTER-RELATED"/>
    <property type="match status" value="1"/>
</dbReference>
<feature type="transmembrane region" description="Helical" evidence="6">
    <location>
        <begin position="51"/>
        <end position="71"/>
    </location>
</feature>
<keyword evidence="8" id="KW-1185">Reference proteome</keyword>
<feature type="transmembrane region" description="Helical" evidence="6">
    <location>
        <begin position="340"/>
        <end position="359"/>
    </location>
</feature>
<evidence type="ECO:0000256" key="1">
    <source>
        <dbReference type="ARBA" id="ARBA00004651"/>
    </source>
</evidence>
<feature type="transmembrane region" description="Helical" evidence="6">
    <location>
        <begin position="441"/>
        <end position="461"/>
    </location>
</feature>
<evidence type="ECO:0000256" key="3">
    <source>
        <dbReference type="ARBA" id="ARBA00022692"/>
    </source>
</evidence>
<dbReference type="PANTHER" id="PTHR42770:SF18">
    <property type="entry name" value="ARGININE_AGMATINE ANTIPORTER"/>
    <property type="match status" value="1"/>
</dbReference>